<reference evidence="1 2" key="1">
    <citation type="journal article" date="2018" name="Sci. Rep.">
        <title>Comparative genomics provides insights into the lifestyle and reveals functional heterogeneity of dark septate endophytic fungi.</title>
        <authorList>
            <person name="Knapp D.G."/>
            <person name="Nemeth J.B."/>
            <person name="Barry K."/>
            <person name="Hainaut M."/>
            <person name="Henrissat B."/>
            <person name="Johnson J."/>
            <person name="Kuo A."/>
            <person name="Lim J.H.P."/>
            <person name="Lipzen A."/>
            <person name="Nolan M."/>
            <person name="Ohm R.A."/>
            <person name="Tamas L."/>
            <person name="Grigoriev I.V."/>
            <person name="Spatafora J.W."/>
            <person name="Nagy L.G."/>
            <person name="Kovacs G.M."/>
        </authorList>
    </citation>
    <scope>NUCLEOTIDE SEQUENCE [LARGE SCALE GENOMIC DNA]</scope>
    <source>
        <strain evidence="1 2">DSE2036</strain>
    </source>
</reference>
<dbReference type="OrthoDB" id="3789280at2759"/>
<organism evidence="1 2">
    <name type="scientific">Periconia macrospinosa</name>
    <dbReference type="NCBI Taxonomy" id="97972"/>
    <lineage>
        <taxon>Eukaryota</taxon>
        <taxon>Fungi</taxon>
        <taxon>Dikarya</taxon>
        <taxon>Ascomycota</taxon>
        <taxon>Pezizomycotina</taxon>
        <taxon>Dothideomycetes</taxon>
        <taxon>Pleosporomycetidae</taxon>
        <taxon>Pleosporales</taxon>
        <taxon>Massarineae</taxon>
        <taxon>Periconiaceae</taxon>
        <taxon>Periconia</taxon>
    </lineage>
</organism>
<dbReference type="Proteomes" id="UP000244855">
    <property type="component" value="Unassembled WGS sequence"/>
</dbReference>
<sequence>MLFRSRRAANNNYQKLTKALHQKLTKLCLEYDNQVYFLAYRNGRFSGCVSANEAGQPWLSPGQETLVRLFFYRITHANGCKGENVPPAHYKITISVPSSAKAGKDAIIQNSSIG</sequence>
<evidence type="ECO:0000313" key="1">
    <source>
        <dbReference type="EMBL" id="PVH91259.1"/>
    </source>
</evidence>
<keyword evidence="2" id="KW-1185">Reference proteome</keyword>
<accession>A0A2V1D0X1</accession>
<proteinExistence type="predicted"/>
<gene>
    <name evidence="1" type="ORF">DM02DRAFT_362095</name>
</gene>
<dbReference type="AlphaFoldDB" id="A0A2V1D0X1"/>
<protein>
    <submittedName>
        <fullName evidence="1">Uncharacterized protein</fullName>
    </submittedName>
</protein>
<evidence type="ECO:0000313" key="2">
    <source>
        <dbReference type="Proteomes" id="UP000244855"/>
    </source>
</evidence>
<name>A0A2V1D0X1_9PLEO</name>
<dbReference type="EMBL" id="KZ805910">
    <property type="protein sequence ID" value="PVH91259.1"/>
    <property type="molecule type" value="Genomic_DNA"/>
</dbReference>